<feature type="compositionally biased region" description="Basic and acidic residues" evidence="2">
    <location>
        <begin position="464"/>
        <end position="477"/>
    </location>
</feature>
<dbReference type="InterPro" id="IPR007528">
    <property type="entry name" value="RINT1_Tip20"/>
</dbReference>
<feature type="compositionally biased region" description="Polar residues" evidence="2">
    <location>
        <begin position="1452"/>
        <end position="1467"/>
    </location>
</feature>
<evidence type="ECO:0000313" key="3">
    <source>
        <dbReference type="EMBL" id="KAA6393313.1"/>
    </source>
</evidence>
<dbReference type="GO" id="GO:0006888">
    <property type="term" value="P:endoplasmic reticulum to Golgi vesicle-mediated transport"/>
    <property type="evidence" value="ECO:0007669"/>
    <property type="project" value="InterPro"/>
</dbReference>
<dbReference type="PROSITE" id="PS50096">
    <property type="entry name" value="IQ"/>
    <property type="match status" value="2"/>
</dbReference>
<dbReference type="PANTHER" id="PTHR13520">
    <property type="entry name" value="RAD50-INTERACTING PROTEIN 1 RINT-1"/>
    <property type="match status" value="1"/>
</dbReference>
<feature type="region of interest" description="Disordered" evidence="2">
    <location>
        <begin position="854"/>
        <end position="879"/>
    </location>
</feature>
<feature type="region of interest" description="Disordered" evidence="2">
    <location>
        <begin position="1102"/>
        <end position="1144"/>
    </location>
</feature>
<evidence type="ECO:0000256" key="2">
    <source>
        <dbReference type="SAM" id="MobiDB-lite"/>
    </source>
</evidence>
<dbReference type="Pfam" id="PF04437">
    <property type="entry name" value="RINT1_TIP1"/>
    <property type="match status" value="1"/>
</dbReference>
<dbReference type="Pfam" id="PF00612">
    <property type="entry name" value="IQ"/>
    <property type="match status" value="2"/>
</dbReference>
<feature type="region of interest" description="Disordered" evidence="2">
    <location>
        <begin position="459"/>
        <end position="492"/>
    </location>
</feature>
<feature type="compositionally biased region" description="Polar residues" evidence="2">
    <location>
        <begin position="854"/>
        <end position="875"/>
    </location>
</feature>
<dbReference type="InterPro" id="IPR000048">
    <property type="entry name" value="IQ_motif_EF-hand-BS"/>
</dbReference>
<dbReference type="InterPro" id="IPR027417">
    <property type="entry name" value="P-loop_NTPase"/>
</dbReference>
<dbReference type="SUPFAM" id="SSF52540">
    <property type="entry name" value="P-loop containing nucleoside triphosphate hydrolases"/>
    <property type="match status" value="1"/>
</dbReference>
<comment type="caution">
    <text evidence="3">The sequence shown here is derived from an EMBL/GenBank/DDBJ whole genome shotgun (WGS) entry which is preliminary data.</text>
</comment>
<reference evidence="3 4" key="1">
    <citation type="submission" date="2019-03" db="EMBL/GenBank/DDBJ databases">
        <title>Single cell metagenomics reveals metabolic interactions within the superorganism composed of flagellate Streblomastix strix and complex community of Bacteroidetes bacteria on its surface.</title>
        <authorList>
            <person name="Treitli S.C."/>
            <person name="Kolisko M."/>
            <person name="Husnik F."/>
            <person name="Keeling P."/>
            <person name="Hampl V."/>
        </authorList>
    </citation>
    <scope>NUCLEOTIDE SEQUENCE [LARGE SCALE GENOMIC DNA]</scope>
    <source>
        <strain evidence="3">ST1C</strain>
    </source>
</reference>
<name>A0A5J4WF26_9EUKA</name>
<dbReference type="OrthoDB" id="190375at2759"/>
<dbReference type="Proteomes" id="UP000324800">
    <property type="component" value="Unassembled WGS sequence"/>
</dbReference>
<dbReference type="EMBL" id="SNRW01002270">
    <property type="protein sequence ID" value="KAA6393313.1"/>
    <property type="molecule type" value="Genomic_DNA"/>
</dbReference>
<evidence type="ECO:0000256" key="1">
    <source>
        <dbReference type="SAM" id="Coils"/>
    </source>
</evidence>
<feature type="compositionally biased region" description="Polar residues" evidence="2">
    <location>
        <begin position="813"/>
        <end position="827"/>
    </location>
</feature>
<organism evidence="3 4">
    <name type="scientific">Streblomastix strix</name>
    <dbReference type="NCBI Taxonomy" id="222440"/>
    <lineage>
        <taxon>Eukaryota</taxon>
        <taxon>Metamonada</taxon>
        <taxon>Preaxostyla</taxon>
        <taxon>Oxymonadida</taxon>
        <taxon>Streblomastigidae</taxon>
        <taxon>Streblomastix</taxon>
    </lineage>
</organism>
<gene>
    <name evidence="3" type="ORF">EZS28_011158</name>
</gene>
<feature type="compositionally biased region" description="Low complexity" evidence="2">
    <location>
        <begin position="796"/>
        <end position="808"/>
    </location>
</feature>
<keyword evidence="1" id="KW-0175">Coiled coil</keyword>
<dbReference type="GO" id="GO:0006890">
    <property type="term" value="P:retrograde vesicle-mediated transport, Golgi to endoplasmic reticulum"/>
    <property type="evidence" value="ECO:0007669"/>
    <property type="project" value="InterPro"/>
</dbReference>
<dbReference type="GO" id="GO:0070939">
    <property type="term" value="C:Dsl1/NZR complex"/>
    <property type="evidence" value="ECO:0007669"/>
    <property type="project" value="InterPro"/>
</dbReference>
<feature type="region of interest" description="Disordered" evidence="2">
    <location>
        <begin position="1521"/>
        <end position="1559"/>
    </location>
</feature>
<sequence>MERSLAKQLILSEYFIRTKEAEDKRDYETSAAVRVQKLYRGYLARKHLRILHLNAIRIQAYYRGHLATKIYKKLLAEQCKLEREQFRGWYIRKYAADIKERRRYLRNVEAKNDEIRRMQNEYREQQIRLAQEQAEEKHINSVIAASRGLHHIVSTKTQPSIFKSPYSLTQPTVCGGIPVENFIRQQREESLEVDKTRRLRQVIPVHGTECTMAVTLERSIQQLNQVLDPRELTLEAVEEQIKHCATMREGFRNTVHKLESIGPLIDDLNRASLKRKYEIVRCDIENQCAKIHHQLTYLPKPNLVALAEDVLTLCVQSQKINETFPGTNLAKESKLWLAELADRVRVLLVNMFLEIVNIKNYPKQAISQSIYPSKTVTAVELREKEKQKLRRMREPEELLGVNENDEVNDNNNDSSILKKEEEENVLNRLYPLKEDARSKIKVHSPVLVQNEPFGVDNLRQRQGIVDKEQNEKDKLLKDNQPSNINIKKEDTNDVNQALLSSNDDANAQITTQQDSSNKQETETDEQLDEEIQEEQGEYVIGLLRRVGLLLIQLQLAVPSDVNSKACYLQLQQMNTIGNKDHQMHLNDTHGRSGKYQSSSVVGAGSITRPHYRYFTSAYLRHLERSRQTTIVSENADYPFFTHQLDQNDEYDEYNQEQDSNLLSSPDYKSSRFQSLDSTILSTGSQYDSEIDAENAASIGTVGVPPQINYNSDKLAGSNSLKYRNGQLLMPQSSPKFNSNFDSFRRSRIANIKQQQQDTYKLPWEYFSSIDLPIPLFLLAEPIVKRIDYHFCARISTPPQQTNQTQPIPVKSESGMNSDNYSSRTMPPQFSKDKQAIMNPFDNQLSDRQIDTVQAQKEGSQQQSKQYINSQTNPPTYQREHPDRMLDFVVELLKKHRAYFMGEVTEMLRIANWPNKDAWSLLLGVVLSPVRTRLAGDLTSILVEQSVEPFFTLVSEREKMLQVERDKLKLKEKIKETPLKKKQYTQDQDIKDEESNLPFQLGPHILSISRGNQPPPRDMQLLLETSYMSIEWKDSLPKYIITQLLKINMHMMNFEFALQQKLSGGVPCFTQATYTPVKRRYEKIDIADQPFYQQLGLISSTQQSSSSTTQSIPSTQNDQPSKLQSQTSFTIPQPEEGSTSSSNVTIELPPFYPSPSQLSLMSIWTDSNPLFHIWLRIQKHTAFQREAELISDKDQWSLASDPFIDPFHAPKFVYLYHLLLDALLMHCKSLPHLEAARIFALNVVIPLNQHMLYNLSSFDKYIKFEYRESNTGYSQTQGDITSGIGGGVGKAASFASQAISILIGAHGGLESPLAMQAIQNVIGFNQTNSIPGNIENLVNLRGSVNYSQQQSPLQELIISIGNGFNEQNFFSTSSLSSYAYSSQSQYSLNGPSFSNPYHIPRQAVLFMNACAMLIDMFDKLGNDMYLIKLKTYMERKKEAEEEERKKLQHQRRGSVQTGSKQKKQTISAQLQQSNQRNSLSLENMVSLGKNTNIFDNITSMQDLFNEDDANDKFDFWAEFDGEDEDEEQEDEDEDLFMRSSSPDKGMKYSSLGKKRNKNNKLQPNIKVHPKILMSASTNNEQKNVLYDEQNKEIEIKEVPNLFQEEIKKLANRLSNAQNQMRHFIKEKFQKDLESYIGRTNQFLISSSTNISQRSTTYDLSLALSRLSGTLAMLRGLLTESCLRPLWISIAASIDELFYASIMKNDSIFFSMEGAMQLDTDCSSLFSTLRPFTRHPDGFFPIVRSALRVLCLSSDTVKRILQPGSSTAKDFIDDNVLTDADVRKLLKKRN</sequence>
<feature type="compositionally biased region" description="Low complexity" evidence="2">
    <location>
        <begin position="1102"/>
        <end position="1115"/>
    </location>
</feature>
<protein>
    <submittedName>
        <fullName evidence="3">Uncharacterized protein</fullName>
    </submittedName>
</protein>
<dbReference type="PANTHER" id="PTHR13520:SF0">
    <property type="entry name" value="RAD50-INTERACTING PROTEIN 1"/>
    <property type="match status" value="1"/>
</dbReference>
<feature type="compositionally biased region" description="Acidic residues" evidence="2">
    <location>
        <begin position="1521"/>
        <end position="1533"/>
    </location>
</feature>
<accession>A0A5J4WF26</accession>
<dbReference type="CDD" id="cd23767">
    <property type="entry name" value="IQCD"/>
    <property type="match status" value="2"/>
</dbReference>
<evidence type="ECO:0000313" key="4">
    <source>
        <dbReference type="Proteomes" id="UP000324800"/>
    </source>
</evidence>
<feature type="region of interest" description="Disordered" evidence="2">
    <location>
        <begin position="1439"/>
        <end position="1476"/>
    </location>
</feature>
<feature type="region of interest" description="Disordered" evidence="2">
    <location>
        <begin position="796"/>
        <end position="829"/>
    </location>
</feature>
<dbReference type="Gene3D" id="1.20.5.190">
    <property type="match status" value="1"/>
</dbReference>
<proteinExistence type="predicted"/>
<dbReference type="SMART" id="SM00015">
    <property type="entry name" value="IQ"/>
    <property type="match status" value="2"/>
</dbReference>
<feature type="coiled-coil region" evidence="1">
    <location>
        <begin position="101"/>
        <end position="135"/>
    </location>
</feature>
<dbReference type="GO" id="GO:0060628">
    <property type="term" value="P:regulation of ER to Golgi vesicle-mediated transport"/>
    <property type="evidence" value="ECO:0007669"/>
    <property type="project" value="TreeGrafter"/>
</dbReference>
<feature type="compositionally biased region" description="Polar residues" evidence="2">
    <location>
        <begin position="1116"/>
        <end position="1144"/>
    </location>
</feature>